<dbReference type="Proteomes" id="UP001289135">
    <property type="component" value="Unassembled WGS sequence"/>
</dbReference>
<dbReference type="EC" id="7.1.1.-" evidence="7"/>
<proteinExistence type="inferred from homology"/>
<organism evidence="8 9">
    <name type="scientific">Lyticum sinuosum</name>
    <dbReference type="NCBI Taxonomy" id="1332059"/>
    <lineage>
        <taxon>Bacteria</taxon>
        <taxon>Pseudomonadati</taxon>
        <taxon>Pseudomonadota</taxon>
        <taxon>Alphaproteobacteria</taxon>
        <taxon>Rickettsiales</taxon>
        <taxon>Lyticum</taxon>
    </lineage>
</organism>
<evidence type="ECO:0000256" key="2">
    <source>
        <dbReference type="ARBA" id="ARBA00010519"/>
    </source>
</evidence>
<dbReference type="GO" id="GO:0048038">
    <property type="term" value="F:quinone binding"/>
    <property type="evidence" value="ECO:0007669"/>
    <property type="project" value="UniProtKB-KW"/>
</dbReference>
<evidence type="ECO:0000256" key="5">
    <source>
        <dbReference type="ARBA" id="ARBA00022989"/>
    </source>
</evidence>
<evidence type="ECO:0000256" key="6">
    <source>
        <dbReference type="ARBA" id="ARBA00023136"/>
    </source>
</evidence>
<evidence type="ECO:0000313" key="9">
    <source>
        <dbReference type="Proteomes" id="UP001289135"/>
    </source>
</evidence>
<dbReference type="EMBL" id="JARGYU010000002">
    <property type="protein sequence ID" value="MDZ5761317.1"/>
    <property type="molecule type" value="Genomic_DNA"/>
</dbReference>
<dbReference type="Gene3D" id="1.10.287.3510">
    <property type="match status" value="1"/>
</dbReference>
<sequence length="109" mass="12493">MYNIYLEYFIIFCIALFIIGCCGLISKSQNFINIFICMELMTAGCFTVFVILYKITLNYTPYIFSMLILAVNAAEVAVGLSLLLSYHRLCKNIRTEEANSLKEEYISIN</sequence>
<reference evidence="8" key="1">
    <citation type="submission" date="2023-02" db="EMBL/GenBank/DDBJ databases">
        <title>Host association and intracellularity evolved multiple times independently in the Rickettsiales.</title>
        <authorList>
            <person name="Castelli M."/>
            <person name="Nardi T."/>
            <person name="Gammuto L."/>
            <person name="Bellinzona G."/>
            <person name="Sabaneyeva E."/>
            <person name="Potekhin A."/>
            <person name="Serra V."/>
            <person name="Petroni G."/>
            <person name="Sassera D."/>
        </authorList>
    </citation>
    <scope>NUCLEOTIDE SEQUENCE</scope>
    <source>
        <strain evidence="8">USBL-36I1</strain>
    </source>
</reference>
<dbReference type="GO" id="GO:0050136">
    <property type="term" value="F:NADH dehydrogenase (quinone) (non-electrogenic) activity"/>
    <property type="evidence" value="ECO:0007669"/>
    <property type="project" value="UniProtKB-UniRule"/>
</dbReference>
<protein>
    <recommendedName>
        <fullName evidence="7">NADH-quinone oxidoreductase subunit K</fullName>
        <ecNumber evidence="7">7.1.1.-</ecNumber>
    </recommendedName>
    <alternativeName>
        <fullName evidence="7">NADH dehydrogenase I subunit K</fullName>
    </alternativeName>
    <alternativeName>
        <fullName evidence="7">NDH-1 subunit K</fullName>
    </alternativeName>
</protein>
<dbReference type="PANTHER" id="PTHR11434">
    <property type="entry name" value="NADH-UBIQUINONE OXIDOREDUCTASE SUBUNIT ND4L"/>
    <property type="match status" value="1"/>
</dbReference>
<dbReference type="InterPro" id="IPR039428">
    <property type="entry name" value="NUOK/Mnh_C1-like"/>
</dbReference>
<keyword evidence="7" id="KW-0520">NAD</keyword>
<dbReference type="InterPro" id="IPR001133">
    <property type="entry name" value="NADH_UbQ_OxRdtase_chain4L/K"/>
</dbReference>
<dbReference type="RefSeq" id="WP_322498746.1">
    <property type="nucleotide sequence ID" value="NZ_JARGYU010000002.1"/>
</dbReference>
<comment type="subunit">
    <text evidence="7">NDH-1 is composed of 14 different subunits. Subunits NuoA, H, J, K, L, M, N constitute the membrane sector of the complex.</text>
</comment>
<keyword evidence="4 7" id="KW-0812">Transmembrane</keyword>
<comment type="function">
    <text evidence="7">NDH-1 shuttles electrons from NADH, via FMN and iron-sulfur (Fe-S) centers, to quinones in the respiratory chain. The immediate electron acceptor for the enzyme in this species is believed to be ubiquinone. Couples the redox reaction to proton translocation (for every two electrons transferred, four hydrogen ions are translocated across the cytoplasmic membrane), and thus conserves the redox energy in a proton gradient.</text>
</comment>
<dbReference type="PANTHER" id="PTHR11434:SF16">
    <property type="entry name" value="NADH-UBIQUINONE OXIDOREDUCTASE CHAIN 4L"/>
    <property type="match status" value="1"/>
</dbReference>
<keyword evidence="5 7" id="KW-1133">Transmembrane helix</keyword>
<evidence type="ECO:0000313" key="8">
    <source>
        <dbReference type="EMBL" id="MDZ5761317.1"/>
    </source>
</evidence>
<keyword evidence="7" id="KW-1003">Cell membrane</keyword>
<comment type="subcellular location">
    <subcellularLocation>
        <location evidence="7">Cell membrane</location>
        <topology evidence="7">Multi-pass membrane protein</topology>
    </subcellularLocation>
    <subcellularLocation>
        <location evidence="1">Membrane</location>
        <topology evidence="1">Multi-pass membrane protein</topology>
    </subcellularLocation>
</comment>
<evidence type="ECO:0000256" key="3">
    <source>
        <dbReference type="ARBA" id="ARBA00022448"/>
    </source>
</evidence>
<feature type="transmembrane region" description="Helical" evidence="7">
    <location>
        <begin position="62"/>
        <end position="84"/>
    </location>
</feature>
<name>A0AAE4VLB7_9RICK</name>
<dbReference type="GO" id="GO:0005886">
    <property type="term" value="C:plasma membrane"/>
    <property type="evidence" value="ECO:0007669"/>
    <property type="project" value="UniProtKB-SubCell"/>
</dbReference>
<dbReference type="Pfam" id="PF00420">
    <property type="entry name" value="Oxidored_q2"/>
    <property type="match status" value="1"/>
</dbReference>
<evidence type="ECO:0000256" key="4">
    <source>
        <dbReference type="ARBA" id="ARBA00022692"/>
    </source>
</evidence>
<dbReference type="AlphaFoldDB" id="A0AAE4VLB7"/>
<dbReference type="GO" id="GO:0042773">
    <property type="term" value="P:ATP synthesis coupled electron transport"/>
    <property type="evidence" value="ECO:0007669"/>
    <property type="project" value="InterPro"/>
</dbReference>
<evidence type="ECO:0000256" key="1">
    <source>
        <dbReference type="ARBA" id="ARBA00004141"/>
    </source>
</evidence>
<keyword evidence="6 7" id="KW-0472">Membrane</keyword>
<keyword evidence="7" id="KW-1278">Translocase</keyword>
<evidence type="ECO:0000256" key="7">
    <source>
        <dbReference type="HAMAP-Rule" id="MF_01456"/>
    </source>
</evidence>
<comment type="catalytic activity">
    <reaction evidence="7">
        <text>a quinone + NADH + 5 H(+)(in) = a quinol + NAD(+) + 4 H(+)(out)</text>
        <dbReference type="Rhea" id="RHEA:57888"/>
        <dbReference type="ChEBI" id="CHEBI:15378"/>
        <dbReference type="ChEBI" id="CHEBI:24646"/>
        <dbReference type="ChEBI" id="CHEBI:57540"/>
        <dbReference type="ChEBI" id="CHEBI:57945"/>
        <dbReference type="ChEBI" id="CHEBI:132124"/>
    </reaction>
</comment>
<dbReference type="HAMAP" id="MF_01456">
    <property type="entry name" value="NDH1_NuoK"/>
    <property type="match status" value="1"/>
</dbReference>
<keyword evidence="9" id="KW-1185">Reference proteome</keyword>
<comment type="caution">
    <text evidence="8">The sequence shown here is derived from an EMBL/GenBank/DDBJ whole genome shotgun (WGS) entry which is preliminary data.</text>
</comment>
<keyword evidence="7" id="KW-0830">Ubiquinone</keyword>
<comment type="similarity">
    <text evidence="2 7">Belongs to the complex I subunit 4L family.</text>
</comment>
<dbReference type="NCBIfam" id="NF004320">
    <property type="entry name" value="PRK05715.1-2"/>
    <property type="match status" value="1"/>
</dbReference>
<dbReference type="GO" id="GO:0030964">
    <property type="term" value="C:NADH dehydrogenase complex"/>
    <property type="evidence" value="ECO:0007669"/>
    <property type="project" value="TreeGrafter"/>
</dbReference>
<feature type="transmembrane region" description="Helical" evidence="7">
    <location>
        <begin position="32"/>
        <end position="56"/>
    </location>
</feature>
<feature type="transmembrane region" description="Helical" evidence="7">
    <location>
        <begin position="6"/>
        <end position="25"/>
    </location>
</feature>
<keyword evidence="3 7" id="KW-0813">Transport</keyword>
<accession>A0AAE4VLB7</accession>
<gene>
    <name evidence="7" type="primary">nuoK</name>
    <name evidence="8" type="ORF">Lyticum_00488</name>
</gene>
<keyword evidence="7" id="KW-0874">Quinone</keyword>